<evidence type="ECO:0000313" key="3">
    <source>
        <dbReference type="EMBL" id="QKV20213.1"/>
    </source>
</evidence>
<protein>
    <submittedName>
        <fullName evidence="3">Uncharacterized protein</fullName>
    </submittedName>
</protein>
<accession>A0A6N1VIF9</accession>
<gene>
    <name evidence="3" type="ORF">HTY61_18035</name>
</gene>
<reference evidence="3 4" key="1">
    <citation type="submission" date="2020-06" db="EMBL/GenBank/DDBJ databases">
        <title>Oricola thermophila sp. nov. isolated from a tidal sediments.</title>
        <authorList>
            <person name="Kwon K.K."/>
            <person name="Yang S.-H."/>
            <person name="Park M.-J."/>
        </authorList>
    </citation>
    <scope>NUCLEOTIDE SEQUENCE [LARGE SCALE GENOMIC DNA]</scope>
    <source>
        <strain evidence="3 4">MEBiC13590</strain>
    </source>
</reference>
<keyword evidence="2" id="KW-1133">Transmembrane helix</keyword>
<keyword evidence="2" id="KW-0472">Membrane</keyword>
<dbReference type="AlphaFoldDB" id="A0A6N1VIF9"/>
<dbReference type="Proteomes" id="UP000509367">
    <property type="component" value="Chromosome"/>
</dbReference>
<keyword evidence="2" id="KW-0812">Transmembrane</keyword>
<dbReference type="EMBL" id="CP054836">
    <property type="protein sequence ID" value="QKV20213.1"/>
    <property type="molecule type" value="Genomic_DNA"/>
</dbReference>
<dbReference type="RefSeq" id="WP_175278104.1">
    <property type="nucleotide sequence ID" value="NZ_CP054836.1"/>
</dbReference>
<name>A0A6N1VIF9_9HYPH</name>
<feature type="region of interest" description="Disordered" evidence="1">
    <location>
        <begin position="1"/>
        <end position="20"/>
    </location>
</feature>
<dbReference type="KEGG" id="orm:HTY61_18035"/>
<evidence type="ECO:0000256" key="1">
    <source>
        <dbReference type="SAM" id="MobiDB-lite"/>
    </source>
</evidence>
<evidence type="ECO:0000313" key="4">
    <source>
        <dbReference type="Proteomes" id="UP000509367"/>
    </source>
</evidence>
<sequence length="106" mass="11424">MRDDRDWAQIRPQSGSPVSEAGLGMIRITLLFGSLAVAIAMFLTPLLDRGGSSDITASVVYGGLDRTTAGAIRNNARQYTIRRSVLQNDPGSMCIIHTNGRRTGDC</sequence>
<organism evidence="3 4">
    <name type="scientific">Oricola thermophila</name>
    <dbReference type="NCBI Taxonomy" id="2742145"/>
    <lineage>
        <taxon>Bacteria</taxon>
        <taxon>Pseudomonadati</taxon>
        <taxon>Pseudomonadota</taxon>
        <taxon>Alphaproteobacteria</taxon>
        <taxon>Hyphomicrobiales</taxon>
        <taxon>Ahrensiaceae</taxon>
        <taxon>Oricola</taxon>
    </lineage>
</organism>
<evidence type="ECO:0000256" key="2">
    <source>
        <dbReference type="SAM" id="Phobius"/>
    </source>
</evidence>
<keyword evidence="4" id="KW-1185">Reference proteome</keyword>
<feature type="transmembrane region" description="Helical" evidence="2">
    <location>
        <begin position="21"/>
        <end position="43"/>
    </location>
</feature>
<proteinExistence type="predicted"/>